<sequence>MIEDEDEEVRQRASAGVVPRSKRRISARRTTQALRDMARPRERAISRTWAAERQMAAAIS</sequence>
<dbReference type="Proteomes" id="UP000253529">
    <property type="component" value="Unassembled WGS sequence"/>
</dbReference>
<accession>A0A366F1R9</accession>
<evidence type="ECO:0000313" key="2">
    <source>
        <dbReference type="EMBL" id="RBP08598.1"/>
    </source>
</evidence>
<evidence type="ECO:0000256" key="1">
    <source>
        <dbReference type="SAM" id="MobiDB-lite"/>
    </source>
</evidence>
<dbReference type="AlphaFoldDB" id="A0A366F1R9"/>
<feature type="region of interest" description="Disordered" evidence="1">
    <location>
        <begin position="1"/>
        <end position="41"/>
    </location>
</feature>
<comment type="caution">
    <text evidence="2">The sequence shown here is derived from an EMBL/GenBank/DDBJ whole genome shotgun (WGS) entry which is preliminary data.</text>
</comment>
<reference evidence="2 3" key="1">
    <citation type="submission" date="2018-06" db="EMBL/GenBank/DDBJ databases">
        <title>Genomic Encyclopedia of Type Strains, Phase IV (KMG-IV): sequencing the most valuable type-strain genomes for metagenomic binning, comparative biology and taxonomic classification.</title>
        <authorList>
            <person name="Goeker M."/>
        </authorList>
    </citation>
    <scope>NUCLEOTIDE SEQUENCE [LARGE SCALE GENOMIC DNA]</scope>
    <source>
        <strain evidence="2 3">DSM 24875</strain>
    </source>
</reference>
<evidence type="ECO:0000313" key="3">
    <source>
        <dbReference type="Proteomes" id="UP000253529"/>
    </source>
</evidence>
<proteinExistence type="predicted"/>
<name>A0A366F1R9_9HYPH</name>
<dbReference type="EMBL" id="QNRK01000025">
    <property type="protein sequence ID" value="RBP08598.1"/>
    <property type="molecule type" value="Genomic_DNA"/>
</dbReference>
<protein>
    <submittedName>
        <fullName evidence="2">Uncharacterized protein</fullName>
    </submittedName>
</protein>
<keyword evidence="3" id="KW-1185">Reference proteome</keyword>
<organism evidence="2 3">
    <name type="scientific">Roseiarcus fermentans</name>
    <dbReference type="NCBI Taxonomy" id="1473586"/>
    <lineage>
        <taxon>Bacteria</taxon>
        <taxon>Pseudomonadati</taxon>
        <taxon>Pseudomonadota</taxon>
        <taxon>Alphaproteobacteria</taxon>
        <taxon>Hyphomicrobiales</taxon>
        <taxon>Roseiarcaceae</taxon>
        <taxon>Roseiarcus</taxon>
    </lineage>
</organism>
<gene>
    <name evidence="2" type="ORF">DFR50_12580</name>
</gene>